<comment type="similarity">
    <text evidence="1">Belongs to the Gfo/Idh/MocA family.</text>
</comment>
<dbReference type="InterPro" id="IPR000683">
    <property type="entry name" value="Gfo/Idh/MocA-like_OxRdtase_N"/>
</dbReference>
<dbReference type="GO" id="GO:0016491">
    <property type="term" value="F:oxidoreductase activity"/>
    <property type="evidence" value="ECO:0007669"/>
    <property type="project" value="UniProtKB-KW"/>
</dbReference>
<evidence type="ECO:0000313" key="5">
    <source>
        <dbReference type="EMBL" id="CUU24009.1"/>
    </source>
</evidence>
<dbReference type="PANTHER" id="PTHR22604:SF105">
    <property type="entry name" value="TRANS-1,2-DIHYDROBENZENE-1,2-DIOL DEHYDROGENASE"/>
    <property type="match status" value="1"/>
</dbReference>
<dbReference type="KEGG" id="ege:EM595_1775"/>
<protein>
    <submittedName>
        <fullName evidence="5">Putative dehydrogenase</fullName>
    </submittedName>
</protein>
<evidence type="ECO:0000256" key="2">
    <source>
        <dbReference type="ARBA" id="ARBA00023002"/>
    </source>
</evidence>
<evidence type="ECO:0000259" key="3">
    <source>
        <dbReference type="Pfam" id="PF01408"/>
    </source>
</evidence>
<name>A0A0U5L031_9GAMM</name>
<keyword evidence="6" id="KW-1185">Reference proteome</keyword>
<keyword evidence="2" id="KW-0560">Oxidoreductase</keyword>
<proteinExistence type="inferred from homology"/>
<dbReference type="EMBL" id="LN907827">
    <property type="protein sequence ID" value="CUU24009.1"/>
    <property type="molecule type" value="Genomic_DNA"/>
</dbReference>
<evidence type="ECO:0000256" key="1">
    <source>
        <dbReference type="ARBA" id="ARBA00010928"/>
    </source>
</evidence>
<dbReference type="Pfam" id="PF22725">
    <property type="entry name" value="GFO_IDH_MocA_C3"/>
    <property type="match status" value="1"/>
</dbReference>
<dbReference type="OrthoDB" id="9774191at2"/>
<dbReference type="PANTHER" id="PTHR22604">
    <property type="entry name" value="OXIDOREDUCTASES"/>
    <property type="match status" value="1"/>
</dbReference>
<dbReference type="InterPro" id="IPR036291">
    <property type="entry name" value="NAD(P)-bd_dom_sf"/>
</dbReference>
<dbReference type="Proteomes" id="UP000059419">
    <property type="component" value="Chromosome 1"/>
</dbReference>
<dbReference type="GO" id="GO:0000166">
    <property type="term" value="F:nucleotide binding"/>
    <property type="evidence" value="ECO:0007669"/>
    <property type="project" value="InterPro"/>
</dbReference>
<dbReference type="Gene3D" id="3.30.360.10">
    <property type="entry name" value="Dihydrodipicolinate Reductase, domain 2"/>
    <property type="match status" value="1"/>
</dbReference>
<dbReference type="SUPFAM" id="SSF51735">
    <property type="entry name" value="NAD(P)-binding Rossmann-fold domains"/>
    <property type="match status" value="1"/>
</dbReference>
<organism evidence="5 6">
    <name type="scientific">Duffyella gerundensis</name>
    <dbReference type="NCBI Taxonomy" id="1619313"/>
    <lineage>
        <taxon>Bacteria</taxon>
        <taxon>Pseudomonadati</taxon>
        <taxon>Pseudomonadota</taxon>
        <taxon>Gammaproteobacteria</taxon>
        <taxon>Enterobacterales</taxon>
        <taxon>Erwiniaceae</taxon>
        <taxon>Duffyella</taxon>
    </lineage>
</organism>
<dbReference type="AlphaFoldDB" id="A0A0U5L031"/>
<dbReference type="PATRIC" id="fig|1619313.3.peg.1845"/>
<evidence type="ECO:0000313" key="6">
    <source>
        <dbReference type="Proteomes" id="UP000059419"/>
    </source>
</evidence>
<dbReference type="STRING" id="1619313.EM595_1775"/>
<sequence>MFPSALPRPRLLSPAAVPGLRWGIIGPGWIADRFAEALRHHTHQQLVAVAGRNAEKTQRFAEKWAIPQRFDSASALLEMKQLDIVYIATPHNHHFPDGLQALRAGKNVLIEKPLALNAHEGMALKQEAESRKLLCMEGMWCDFTPKYDVITQLLLNGDLGDVHTLLADHGQYFPADHRIFNADLAGGPLLDLGSYPIALSVKVAGGVPEQVFAQGQAAPQGVNGQASMLFTHSNGTHSVLNTTLFSNTPGRAVIGGSEATLTLDGPFYAPGNFTLSASQGAQTLVWQDAGQHYAQLAHEIEHAAWCIGQGIGDSPVRPLSTALMTLITMDEVRRQLGIVFNEERPH</sequence>
<evidence type="ECO:0000259" key="4">
    <source>
        <dbReference type="Pfam" id="PF22725"/>
    </source>
</evidence>
<dbReference type="Gene3D" id="3.40.50.720">
    <property type="entry name" value="NAD(P)-binding Rossmann-like Domain"/>
    <property type="match status" value="1"/>
</dbReference>
<gene>
    <name evidence="5" type="ORF">EM595_1775</name>
</gene>
<accession>A0A0U5L031</accession>
<reference evidence="6" key="1">
    <citation type="submission" date="2015-11" db="EMBL/GenBank/DDBJ databases">
        <authorList>
            <person name="Blom J."/>
        </authorList>
    </citation>
    <scope>NUCLEOTIDE SEQUENCE [LARGE SCALE GENOMIC DNA]</scope>
</reference>
<dbReference type="SUPFAM" id="SSF55347">
    <property type="entry name" value="Glyceraldehyde-3-phosphate dehydrogenase-like, C-terminal domain"/>
    <property type="match status" value="1"/>
</dbReference>
<dbReference type="Pfam" id="PF01408">
    <property type="entry name" value="GFO_IDH_MocA"/>
    <property type="match status" value="1"/>
</dbReference>
<dbReference type="InterPro" id="IPR055170">
    <property type="entry name" value="GFO_IDH_MocA-like_dom"/>
</dbReference>
<feature type="domain" description="Gfo/Idh/MocA-like oxidoreductase N-terminal" evidence="3">
    <location>
        <begin position="20"/>
        <end position="138"/>
    </location>
</feature>
<feature type="domain" description="GFO/IDH/MocA-like oxidoreductase" evidence="4">
    <location>
        <begin position="150"/>
        <end position="261"/>
    </location>
</feature>
<dbReference type="RefSeq" id="WP_067430531.1">
    <property type="nucleotide sequence ID" value="NZ_LN907827.1"/>
</dbReference>
<dbReference type="InterPro" id="IPR050984">
    <property type="entry name" value="Gfo/Idh/MocA_domain"/>
</dbReference>